<proteinExistence type="predicted"/>
<reference evidence="1" key="1">
    <citation type="submission" date="2021-06" db="EMBL/GenBank/DDBJ databases">
        <authorList>
            <person name="Kallberg Y."/>
            <person name="Tangrot J."/>
            <person name="Rosling A."/>
        </authorList>
    </citation>
    <scope>NUCLEOTIDE SEQUENCE</scope>
    <source>
        <strain evidence="1">CL356</strain>
    </source>
</reference>
<dbReference type="Proteomes" id="UP000789525">
    <property type="component" value="Unassembled WGS sequence"/>
</dbReference>
<organism evidence="1 2">
    <name type="scientific">Acaulospora colombiana</name>
    <dbReference type="NCBI Taxonomy" id="27376"/>
    <lineage>
        <taxon>Eukaryota</taxon>
        <taxon>Fungi</taxon>
        <taxon>Fungi incertae sedis</taxon>
        <taxon>Mucoromycota</taxon>
        <taxon>Glomeromycotina</taxon>
        <taxon>Glomeromycetes</taxon>
        <taxon>Diversisporales</taxon>
        <taxon>Acaulosporaceae</taxon>
        <taxon>Acaulospora</taxon>
    </lineage>
</organism>
<evidence type="ECO:0000313" key="2">
    <source>
        <dbReference type="Proteomes" id="UP000789525"/>
    </source>
</evidence>
<sequence>MISEVSGSTSLWTNTSISASIFVLPMCLSALVRSSVLVKRSYKYWLHAAFLFSDSSCASANSLVIDSSSLTYPPSDSFASSRLSNFIEELNPETTRPFSLFVFVFFPVADANPSASLTRRPSSSIPELVSGKSREKKLRTLSIN</sequence>
<keyword evidence="2" id="KW-1185">Reference proteome</keyword>
<evidence type="ECO:0000313" key="1">
    <source>
        <dbReference type="EMBL" id="CAG8569703.1"/>
    </source>
</evidence>
<protein>
    <submittedName>
        <fullName evidence="1">14153_t:CDS:1</fullName>
    </submittedName>
</protein>
<name>A0ACA9M5Q4_9GLOM</name>
<comment type="caution">
    <text evidence="1">The sequence shown here is derived from an EMBL/GenBank/DDBJ whole genome shotgun (WGS) entry which is preliminary data.</text>
</comment>
<gene>
    <name evidence="1" type="ORF">ACOLOM_LOCUS5557</name>
</gene>
<accession>A0ACA9M5Q4</accession>
<dbReference type="EMBL" id="CAJVPT010010353">
    <property type="protein sequence ID" value="CAG8569703.1"/>
    <property type="molecule type" value="Genomic_DNA"/>
</dbReference>